<dbReference type="InterPro" id="IPR025159">
    <property type="entry name" value="AbiEi_N"/>
</dbReference>
<dbReference type="EMBL" id="SODF01000001">
    <property type="protein sequence ID" value="TDW23475.1"/>
    <property type="molecule type" value="Genomic_DNA"/>
</dbReference>
<proteinExistence type="predicted"/>
<dbReference type="Proteomes" id="UP000295447">
    <property type="component" value="Unassembled WGS sequence"/>
</dbReference>
<name>A0A4R8A017_9ACTN</name>
<evidence type="ECO:0000313" key="3">
    <source>
        <dbReference type="Proteomes" id="UP000295447"/>
    </source>
</evidence>
<dbReference type="AlphaFoldDB" id="A0A4R8A017"/>
<gene>
    <name evidence="2" type="ORF">EV650_2329</name>
</gene>
<evidence type="ECO:0000313" key="2">
    <source>
        <dbReference type="EMBL" id="TDW23475.1"/>
    </source>
</evidence>
<feature type="domain" description="AbiEi antitoxin N-terminal" evidence="1">
    <location>
        <begin position="6"/>
        <end position="46"/>
    </location>
</feature>
<protein>
    <submittedName>
        <fullName evidence="2">Putative AbiEi antitoxin of type IV toxin-antitoxin system</fullName>
    </submittedName>
</protein>
<dbReference type="Pfam" id="PF13338">
    <property type="entry name" value="AbiEi_4"/>
    <property type="match status" value="1"/>
</dbReference>
<evidence type="ECO:0000259" key="1">
    <source>
        <dbReference type="Pfam" id="PF13338"/>
    </source>
</evidence>
<reference evidence="2 3" key="1">
    <citation type="submission" date="2019-03" db="EMBL/GenBank/DDBJ databases">
        <title>Genomic Encyclopedia of Type Strains, Phase III (KMG-III): the genomes of soil and plant-associated and newly described type strains.</title>
        <authorList>
            <person name="Whitman W."/>
        </authorList>
    </citation>
    <scope>NUCLEOTIDE SEQUENCE [LARGE SCALE GENOMIC DNA]</scope>
    <source>
        <strain evidence="2 3">VKM Ac-2570</strain>
    </source>
</reference>
<comment type="caution">
    <text evidence="2">The sequence shown here is derived from an EMBL/GenBank/DDBJ whole genome shotgun (WGS) entry which is preliminary data.</text>
</comment>
<sequence length="312" mass="34594">MLAVVADSQGGVFSRAQALTCGYTPRGIRDRVRSGRWLRIRHGQYAEAVDLSRLAPWELELARYRRLVYAVMNAMRPGSVAVSHQSSLLLHGLPLWGVDLSEVHLSRLDERRHSGPVADVRYHRGVLTSDDLTTIGGLASTALPRTIVESACTTSFEAAVIFLDAALRDGVDEDDLRRLLRLTEFWPGSATARAALGFADGRSESVGESRMRVLMHNQGLPVPELQVVYRDRDGIIARVDFDFSDYNTVVEFDGKLKYAGASSDVLVQEKIREDRLRAIGLEVVRTMWPDLDRPAHTAGGIRAAFARARRTA</sequence>
<organism evidence="2 3">
    <name type="scientific">Kribbella kalugense</name>
    <dbReference type="NCBI Taxonomy" id="2512221"/>
    <lineage>
        <taxon>Bacteria</taxon>
        <taxon>Bacillati</taxon>
        <taxon>Actinomycetota</taxon>
        <taxon>Actinomycetes</taxon>
        <taxon>Propionibacteriales</taxon>
        <taxon>Kribbellaceae</taxon>
        <taxon>Kribbella</taxon>
    </lineage>
</organism>
<keyword evidence="3" id="KW-1185">Reference proteome</keyword>
<accession>A0A4R8A017</accession>